<comment type="caution">
    <text evidence="3">The sequence shown here is derived from an EMBL/GenBank/DDBJ whole genome shotgun (WGS) entry which is preliminary data.</text>
</comment>
<dbReference type="InterPro" id="IPR036179">
    <property type="entry name" value="Ig-like_dom_sf"/>
</dbReference>
<dbReference type="Gene3D" id="2.60.40.10">
    <property type="entry name" value="Immunoglobulins"/>
    <property type="match status" value="1"/>
</dbReference>
<dbReference type="Proteomes" id="UP001159428">
    <property type="component" value="Unassembled WGS sequence"/>
</dbReference>
<dbReference type="SUPFAM" id="SSF48726">
    <property type="entry name" value="Immunoglobulin"/>
    <property type="match status" value="1"/>
</dbReference>
<reference evidence="3 4" key="1">
    <citation type="submission" date="2022-05" db="EMBL/GenBank/DDBJ databases">
        <authorList>
            <consortium name="Genoscope - CEA"/>
            <person name="William W."/>
        </authorList>
    </citation>
    <scope>NUCLEOTIDE SEQUENCE [LARGE SCALE GENOMIC DNA]</scope>
</reference>
<evidence type="ECO:0000313" key="4">
    <source>
        <dbReference type="Proteomes" id="UP001159428"/>
    </source>
</evidence>
<dbReference type="InterPro" id="IPR007110">
    <property type="entry name" value="Ig-like_dom"/>
</dbReference>
<feature type="non-terminal residue" evidence="3">
    <location>
        <position position="1"/>
    </location>
</feature>
<dbReference type="Gene3D" id="2.60.120.290">
    <property type="entry name" value="Spermadhesin, CUB domain"/>
    <property type="match status" value="1"/>
</dbReference>
<gene>
    <name evidence="3" type="ORF">PMEA_00003366</name>
</gene>
<keyword evidence="4" id="KW-1185">Reference proteome</keyword>
<dbReference type="EMBL" id="CALNXJ010000113">
    <property type="protein sequence ID" value="CAH3165148.1"/>
    <property type="molecule type" value="Genomic_DNA"/>
</dbReference>
<dbReference type="Pfam" id="PF13895">
    <property type="entry name" value="Ig_2"/>
    <property type="match status" value="1"/>
</dbReference>
<evidence type="ECO:0000313" key="3">
    <source>
        <dbReference type="EMBL" id="CAH3165148.1"/>
    </source>
</evidence>
<dbReference type="Pfam" id="PF00431">
    <property type="entry name" value="CUB"/>
    <property type="match status" value="1"/>
</dbReference>
<accession>A0AAU9Y2A3</accession>
<evidence type="ECO:0000256" key="1">
    <source>
        <dbReference type="ARBA" id="ARBA00023157"/>
    </source>
</evidence>
<keyword evidence="1" id="KW-1015">Disulfide bond</keyword>
<dbReference type="AlphaFoldDB" id="A0AAU9Y2A3"/>
<proteinExistence type="predicted"/>
<dbReference type="CDD" id="cd00041">
    <property type="entry name" value="CUB"/>
    <property type="match status" value="1"/>
</dbReference>
<organism evidence="3 4">
    <name type="scientific">Pocillopora meandrina</name>
    <dbReference type="NCBI Taxonomy" id="46732"/>
    <lineage>
        <taxon>Eukaryota</taxon>
        <taxon>Metazoa</taxon>
        <taxon>Cnidaria</taxon>
        <taxon>Anthozoa</taxon>
        <taxon>Hexacorallia</taxon>
        <taxon>Scleractinia</taxon>
        <taxon>Astrocoeniina</taxon>
        <taxon>Pocilloporidae</taxon>
        <taxon>Pocillopora</taxon>
    </lineage>
</organism>
<feature type="domain" description="Ig-like" evidence="2">
    <location>
        <begin position="122"/>
        <end position="196"/>
    </location>
</feature>
<dbReference type="PROSITE" id="PS50835">
    <property type="entry name" value="IG_LIKE"/>
    <property type="match status" value="1"/>
</dbReference>
<protein>
    <recommendedName>
        <fullName evidence="2">Ig-like domain-containing protein</fullName>
    </recommendedName>
</protein>
<dbReference type="SUPFAM" id="SSF49854">
    <property type="entry name" value="Spermadhesin, CUB domain"/>
    <property type="match status" value="1"/>
</dbReference>
<dbReference type="InterPro" id="IPR035914">
    <property type="entry name" value="Sperma_CUB_dom_sf"/>
</dbReference>
<dbReference type="InterPro" id="IPR000859">
    <property type="entry name" value="CUB_dom"/>
</dbReference>
<sequence length="204" mass="23328">LIAEVRLQRVVPSFRSSKLLQAPKGHYVELNFSLETSHATPCIDDMYLEVRDGYNKSANLLGVFCGRNISGIVRSSGQSLWLGKTHKFNYHFRFLMKWPLPTFLILDCFCKCYVFFPLPVQPNLDKVAKIQPVLLNNLSSLWCLAQGAPAPVIVWRKNGIVVQNSTSVKYKLTITEGNNYSCEMKRQDGFDKKEISLVMESEFW</sequence>
<name>A0AAU9Y2A3_9CNID</name>
<dbReference type="InterPro" id="IPR013783">
    <property type="entry name" value="Ig-like_fold"/>
</dbReference>
<evidence type="ECO:0000259" key="2">
    <source>
        <dbReference type="PROSITE" id="PS50835"/>
    </source>
</evidence>